<name>A0A5B8XUZ6_9DELT</name>
<protein>
    <submittedName>
        <fullName evidence="1">Uncharacterized protein</fullName>
    </submittedName>
</protein>
<dbReference type="KEGG" id="bbae:FRD01_09940"/>
<evidence type="ECO:0000313" key="1">
    <source>
        <dbReference type="EMBL" id="QED27556.1"/>
    </source>
</evidence>
<keyword evidence="2" id="KW-1185">Reference proteome</keyword>
<gene>
    <name evidence="1" type="ORF">FRD01_09940</name>
</gene>
<sequence length="145" mass="14513">MRALLLHLTLALIITGCGDLGNTSDVSGAVMGSDFFSTAGSAESDGAGYTITLSDSSAFSCFPVGSQDAYLTVVIGSVDGPTSIPAAGNVFFNNFQDNINTTEAATSGTVSIDSVDTDLGTISGTIDASGDTSSVQGSFSVEICT</sequence>
<proteinExistence type="predicted"/>
<dbReference type="RefSeq" id="WP_146959241.1">
    <property type="nucleotide sequence ID" value="NZ_CP042467.1"/>
</dbReference>
<organism evidence="1 2">
    <name type="scientific">Microvenator marinus</name>
    <dbReference type="NCBI Taxonomy" id="2600177"/>
    <lineage>
        <taxon>Bacteria</taxon>
        <taxon>Deltaproteobacteria</taxon>
        <taxon>Bradymonadales</taxon>
        <taxon>Microvenatoraceae</taxon>
        <taxon>Microvenator</taxon>
    </lineage>
</organism>
<dbReference type="AlphaFoldDB" id="A0A5B8XUZ6"/>
<dbReference type="PROSITE" id="PS51257">
    <property type="entry name" value="PROKAR_LIPOPROTEIN"/>
    <property type="match status" value="1"/>
</dbReference>
<dbReference type="EMBL" id="CP042467">
    <property type="protein sequence ID" value="QED27556.1"/>
    <property type="molecule type" value="Genomic_DNA"/>
</dbReference>
<evidence type="ECO:0000313" key="2">
    <source>
        <dbReference type="Proteomes" id="UP000321595"/>
    </source>
</evidence>
<dbReference type="Proteomes" id="UP000321595">
    <property type="component" value="Chromosome"/>
</dbReference>
<accession>A0A5B8XUZ6</accession>
<reference evidence="1 2" key="1">
    <citation type="submission" date="2019-08" db="EMBL/GenBank/DDBJ databases">
        <authorList>
            <person name="Liang Q."/>
        </authorList>
    </citation>
    <scope>NUCLEOTIDE SEQUENCE [LARGE SCALE GENOMIC DNA]</scope>
    <source>
        <strain evidence="1 2">V1718</strain>
    </source>
</reference>